<dbReference type="Proteomes" id="UP000654370">
    <property type="component" value="Unassembled WGS sequence"/>
</dbReference>
<keyword evidence="2" id="KW-0723">Serine/threonine-protein kinase</keyword>
<proteinExistence type="predicted"/>
<dbReference type="PROSITE" id="PS00108">
    <property type="entry name" value="PROTEIN_KINASE_ST"/>
    <property type="match status" value="1"/>
</dbReference>
<comment type="catalytic activity">
    <reaction evidence="7">
        <text>L-threonyl-[protein] + ATP = O-phospho-L-threonyl-[protein] + ADP + H(+)</text>
        <dbReference type="Rhea" id="RHEA:46608"/>
        <dbReference type="Rhea" id="RHEA-COMP:11060"/>
        <dbReference type="Rhea" id="RHEA-COMP:11605"/>
        <dbReference type="ChEBI" id="CHEBI:15378"/>
        <dbReference type="ChEBI" id="CHEBI:30013"/>
        <dbReference type="ChEBI" id="CHEBI:30616"/>
        <dbReference type="ChEBI" id="CHEBI:61977"/>
        <dbReference type="ChEBI" id="CHEBI:456216"/>
        <dbReference type="EC" id="2.7.11.1"/>
    </reaction>
</comment>
<dbReference type="InterPro" id="IPR000719">
    <property type="entry name" value="Prot_kinase_dom"/>
</dbReference>
<evidence type="ECO:0000256" key="8">
    <source>
        <dbReference type="ARBA" id="ARBA00048679"/>
    </source>
</evidence>
<feature type="domain" description="Protein kinase" evidence="11">
    <location>
        <begin position="157"/>
        <end position="457"/>
    </location>
</feature>
<feature type="binding site" evidence="9">
    <location>
        <position position="186"/>
    </location>
    <ligand>
        <name>ATP</name>
        <dbReference type="ChEBI" id="CHEBI:30616"/>
    </ligand>
</feature>
<dbReference type="EC" id="2.7.11.1" evidence="1"/>
<dbReference type="PANTHER" id="PTHR24346">
    <property type="entry name" value="MAP/MICROTUBULE AFFINITY-REGULATING KINASE"/>
    <property type="match status" value="1"/>
</dbReference>
<dbReference type="OrthoDB" id="68483at2759"/>
<feature type="compositionally biased region" description="Pro residues" evidence="10">
    <location>
        <begin position="119"/>
        <end position="132"/>
    </location>
</feature>
<dbReference type="AlphaFoldDB" id="A0A8H7PRT1"/>
<keyword evidence="13" id="KW-1185">Reference proteome</keyword>
<keyword evidence="6 9" id="KW-0067">ATP-binding</keyword>
<feature type="compositionally biased region" description="Polar residues" evidence="10">
    <location>
        <begin position="522"/>
        <end position="534"/>
    </location>
</feature>
<feature type="compositionally biased region" description="Polar residues" evidence="10">
    <location>
        <begin position="581"/>
        <end position="595"/>
    </location>
</feature>
<dbReference type="GO" id="GO:0050793">
    <property type="term" value="P:regulation of developmental process"/>
    <property type="evidence" value="ECO:0007669"/>
    <property type="project" value="UniProtKB-ARBA"/>
</dbReference>
<dbReference type="FunFam" id="3.30.200.20:FF:000206">
    <property type="entry name" value="Serine/threonine-protein kinase Ssp1"/>
    <property type="match status" value="1"/>
</dbReference>
<dbReference type="GO" id="GO:0005737">
    <property type="term" value="C:cytoplasm"/>
    <property type="evidence" value="ECO:0007669"/>
    <property type="project" value="TreeGrafter"/>
</dbReference>
<feature type="region of interest" description="Disordered" evidence="10">
    <location>
        <begin position="1"/>
        <end position="95"/>
    </location>
</feature>
<comment type="caution">
    <text evidence="12">The sequence shown here is derived from an EMBL/GenBank/DDBJ whole genome shotgun (WGS) entry which is preliminary data.</text>
</comment>
<dbReference type="InterPro" id="IPR017441">
    <property type="entry name" value="Protein_kinase_ATP_BS"/>
</dbReference>
<dbReference type="InterPro" id="IPR011009">
    <property type="entry name" value="Kinase-like_dom_sf"/>
</dbReference>
<evidence type="ECO:0000256" key="7">
    <source>
        <dbReference type="ARBA" id="ARBA00047899"/>
    </source>
</evidence>
<dbReference type="SMART" id="SM00220">
    <property type="entry name" value="S_TKc"/>
    <property type="match status" value="1"/>
</dbReference>
<comment type="catalytic activity">
    <reaction evidence="8">
        <text>L-seryl-[protein] + ATP = O-phospho-L-seryl-[protein] + ADP + H(+)</text>
        <dbReference type="Rhea" id="RHEA:17989"/>
        <dbReference type="Rhea" id="RHEA-COMP:9863"/>
        <dbReference type="Rhea" id="RHEA-COMP:11604"/>
        <dbReference type="ChEBI" id="CHEBI:15378"/>
        <dbReference type="ChEBI" id="CHEBI:29999"/>
        <dbReference type="ChEBI" id="CHEBI:30616"/>
        <dbReference type="ChEBI" id="CHEBI:83421"/>
        <dbReference type="ChEBI" id="CHEBI:456216"/>
        <dbReference type="EC" id="2.7.11.1"/>
    </reaction>
</comment>
<dbReference type="PROSITE" id="PS00107">
    <property type="entry name" value="PROTEIN_KINASE_ATP"/>
    <property type="match status" value="1"/>
</dbReference>
<evidence type="ECO:0000259" key="11">
    <source>
        <dbReference type="PROSITE" id="PS50011"/>
    </source>
</evidence>
<dbReference type="Gene3D" id="1.10.510.10">
    <property type="entry name" value="Transferase(Phosphotransferase) domain 1"/>
    <property type="match status" value="1"/>
</dbReference>
<dbReference type="CDD" id="cd14008">
    <property type="entry name" value="STKc_LKB1_CaMKK"/>
    <property type="match status" value="1"/>
</dbReference>
<evidence type="ECO:0000256" key="9">
    <source>
        <dbReference type="PROSITE-ProRule" id="PRU10141"/>
    </source>
</evidence>
<accession>A0A8H7PRT1</accession>
<dbReference type="PANTHER" id="PTHR24346:SF77">
    <property type="entry name" value="SERINE THREONINE PROTEIN KINASE"/>
    <property type="match status" value="1"/>
</dbReference>
<dbReference type="GO" id="GO:0035556">
    <property type="term" value="P:intracellular signal transduction"/>
    <property type="evidence" value="ECO:0007669"/>
    <property type="project" value="TreeGrafter"/>
</dbReference>
<dbReference type="PROSITE" id="PS50011">
    <property type="entry name" value="PROTEIN_KINASE_DOM"/>
    <property type="match status" value="1"/>
</dbReference>
<reference evidence="12" key="1">
    <citation type="submission" date="2020-12" db="EMBL/GenBank/DDBJ databases">
        <title>Metabolic potential, ecology and presence of endohyphal bacteria is reflected in genomic diversity of Mucoromycotina.</title>
        <authorList>
            <person name="Muszewska A."/>
            <person name="Okrasinska A."/>
            <person name="Steczkiewicz K."/>
            <person name="Drgas O."/>
            <person name="Orlowska M."/>
            <person name="Perlinska-Lenart U."/>
            <person name="Aleksandrzak-Piekarczyk T."/>
            <person name="Szatraj K."/>
            <person name="Zielenkiewicz U."/>
            <person name="Pilsyk S."/>
            <person name="Malc E."/>
            <person name="Mieczkowski P."/>
            <person name="Kruszewska J.S."/>
            <person name="Biernat P."/>
            <person name="Pawlowska J."/>
        </authorList>
    </citation>
    <scope>NUCLEOTIDE SEQUENCE</scope>
    <source>
        <strain evidence="12">WA0000067209</strain>
    </source>
</reference>
<keyword evidence="3" id="KW-0808">Transferase</keyword>
<feature type="compositionally biased region" description="Polar residues" evidence="10">
    <location>
        <begin position="40"/>
        <end position="58"/>
    </location>
</feature>
<dbReference type="EMBL" id="JAEPQZ010000007">
    <property type="protein sequence ID" value="KAG2179028.1"/>
    <property type="molecule type" value="Genomic_DNA"/>
</dbReference>
<evidence type="ECO:0000313" key="12">
    <source>
        <dbReference type="EMBL" id="KAG2179028.1"/>
    </source>
</evidence>
<protein>
    <recommendedName>
        <fullName evidence="1">non-specific serine/threonine protein kinase</fullName>
        <ecNumber evidence="1">2.7.11.1</ecNumber>
    </recommendedName>
</protein>
<feature type="compositionally biased region" description="Polar residues" evidence="10">
    <location>
        <begin position="636"/>
        <end position="645"/>
    </location>
</feature>
<gene>
    <name evidence="12" type="ORF">INT43_001877</name>
</gene>
<evidence type="ECO:0000256" key="5">
    <source>
        <dbReference type="ARBA" id="ARBA00022777"/>
    </source>
</evidence>
<keyword evidence="5" id="KW-0418">Kinase</keyword>
<dbReference type="SUPFAM" id="SSF56112">
    <property type="entry name" value="Protein kinase-like (PK-like)"/>
    <property type="match status" value="1"/>
</dbReference>
<dbReference type="GO" id="GO:0005524">
    <property type="term" value="F:ATP binding"/>
    <property type="evidence" value="ECO:0007669"/>
    <property type="project" value="UniProtKB-UniRule"/>
</dbReference>
<organism evidence="12 13">
    <name type="scientific">Mortierella isabellina</name>
    <name type="common">Filamentous fungus</name>
    <name type="synonym">Umbelopsis isabellina</name>
    <dbReference type="NCBI Taxonomy" id="91625"/>
    <lineage>
        <taxon>Eukaryota</taxon>
        <taxon>Fungi</taxon>
        <taxon>Fungi incertae sedis</taxon>
        <taxon>Mucoromycota</taxon>
        <taxon>Mucoromycotina</taxon>
        <taxon>Umbelopsidomycetes</taxon>
        <taxon>Umbelopsidales</taxon>
        <taxon>Umbelopsidaceae</taxon>
        <taxon>Umbelopsis</taxon>
    </lineage>
</organism>
<feature type="compositionally biased region" description="Polar residues" evidence="10">
    <location>
        <begin position="78"/>
        <end position="90"/>
    </location>
</feature>
<dbReference type="Pfam" id="PF00069">
    <property type="entry name" value="Pkinase"/>
    <property type="match status" value="1"/>
</dbReference>
<evidence type="ECO:0000256" key="10">
    <source>
        <dbReference type="SAM" id="MobiDB-lite"/>
    </source>
</evidence>
<evidence type="ECO:0000256" key="6">
    <source>
        <dbReference type="ARBA" id="ARBA00022840"/>
    </source>
</evidence>
<feature type="region of interest" description="Disordered" evidence="10">
    <location>
        <begin position="573"/>
        <end position="645"/>
    </location>
</feature>
<evidence type="ECO:0000256" key="3">
    <source>
        <dbReference type="ARBA" id="ARBA00022679"/>
    </source>
</evidence>
<evidence type="ECO:0000256" key="1">
    <source>
        <dbReference type="ARBA" id="ARBA00012513"/>
    </source>
</evidence>
<sequence>MRPSTNHSSVGRRRRATTSASSSPFIDKQTAEARVAGSRRLQSTESIPLDTSSHNSPNLPCVDISEQRRRSFSPLFRKSSSLSPDNSTVPYPNAREDLTFDAPSWFIPRSRRSSRAFASPPPPPPPESPPRTKPVIETHTINKEYDPLTGKKMINEYLIVRELGRGVHGKVKLAEDMERGCLVAIKVVDKESRRRQLGVSLRGSLDDEDRPLGHNPSEQKIQREIAILKKCVHPHVVRLQEVIDDPASRKIYMVLEYMEGGEIQWRDDEDHPILTTNEARAVFRNVVSGLDYLHYQGIIHRDIKPANLLLTSDRVVKISDFGVSYFSELLAGDVHSYTDVNDPASRSRIARELAKTAGSPAFFAPELCTIGDETASRITKAIDVWALGVTLYCLVFGKCPFEAETEYELFKIIPTQELEFPSQIPVEDGLKDLLCKLLAKDVDQRITLEQVRNHPWVTADLEDPGQWKEEADPRHYKAVEVTDEEVSRAVTITEKIRRGIQRLSSSISHFTQAFDMKRRGKSLSNQGQPFTTKPTPDKSTPELIQSPDQRSGSASPSIPEHVHVARAAPVPERAYMPPPANFQTLETDEVSSQSGFDRDLEYDEQSSAFYDDGPWPLERKDSSASTLSGLVIGRQRSANTETTTN</sequence>
<keyword evidence="4 9" id="KW-0547">Nucleotide-binding</keyword>
<evidence type="ECO:0000256" key="4">
    <source>
        <dbReference type="ARBA" id="ARBA00022741"/>
    </source>
</evidence>
<evidence type="ECO:0000313" key="13">
    <source>
        <dbReference type="Proteomes" id="UP000654370"/>
    </source>
</evidence>
<evidence type="ECO:0000256" key="2">
    <source>
        <dbReference type="ARBA" id="ARBA00022527"/>
    </source>
</evidence>
<name>A0A8H7PRT1_MORIS</name>
<dbReference type="GO" id="GO:0004674">
    <property type="term" value="F:protein serine/threonine kinase activity"/>
    <property type="evidence" value="ECO:0007669"/>
    <property type="project" value="UniProtKB-KW"/>
</dbReference>
<feature type="compositionally biased region" description="Polar residues" evidence="10">
    <location>
        <begin position="541"/>
        <end position="556"/>
    </location>
</feature>
<feature type="region of interest" description="Disordered" evidence="10">
    <location>
        <begin position="518"/>
        <end position="560"/>
    </location>
</feature>
<dbReference type="FunFam" id="1.10.510.10:FF:000571">
    <property type="entry name" value="Maternal embryonic leucine zipper kinase"/>
    <property type="match status" value="1"/>
</dbReference>
<feature type="region of interest" description="Disordered" evidence="10">
    <location>
        <begin position="112"/>
        <end position="134"/>
    </location>
</feature>
<dbReference type="InterPro" id="IPR008271">
    <property type="entry name" value="Ser/Thr_kinase_AS"/>
</dbReference>